<dbReference type="InterPro" id="IPR002523">
    <property type="entry name" value="MgTranspt_CorA/ZnTranspt_ZntB"/>
</dbReference>
<keyword evidence="3 6" id="KW-1133">Transmembrane helix</keyword>
<proteinExistence type="predicted"/>
<evidence type="ECO:0000313" key="8">
    <source>
        <dbReference type="Proteomes" id="UP000275078"/>
    </source>
</evidence>
<keyword evidence="2 6" id="KW-0812">Transmembrane</keyword>
<evidence type="ECO:0000256" key="6">
    <source>
        <dbReference type="SAM" id="Phobius"/>
    </source>
</evidence>
<evidence type="ECO:0008006" key="9">
    <source>
        <dbReference type="Google" id="ProtNLM"/>
    </source>
</evidence>
<evidence type="ECO:0000256" key="1">
    <source>
        <dbReference type="ARBA" id="ARBA00004651"/>
    </source>
</evidence>
<feature type="transmembrane region" description="Helical" evidence="6">
    <location>
        <begin position="355"/>
        <end position="375"/>
    </location>
</feature>
<dbReference type="OrthoDB" id="5286874at2759"/>
<sequence>MERHITRLMQEMVALLHADRKSDISPEKADSFVDTEVFEEKKAYDWKSPFGRLEYMLDWDTDYDALTGDVQRSLPESSDSNRENFNSTAHVDIPAEVSIFSLPVGIKELNRQICREFGRRDLKPPAHVRNSHSQLTSRSPVNALKLSAAPISDDIDMRLILSLPLWLARKFTLRFKSGIRKRVSDLCSEIFSGRESEFGVEEEGICRTKLIGTPGSEKCVKRFRTAMNLLSKKSVSSQNTESVISTAPDDDTAQGLMRWTSFILGFFFASGSEGRDCATALLYKMTVDRIKVAVKDLHCQTDKETTTSFIDQAERFLTELKTSLSFINHSRRRREDVPTNNTRGLPKSSYGTSHFYVLPAAFLDLFLVLTEYLLLIEVILTDKSLHHSTASIVRDIHLNQSPEFSQPEQHPPSIDSKSLSADEHDSGQVRVQSRNNEHVSQSTLGDEDLDWASDLETAPQLELHRLEKLDQATESMDKLEKRMKYLIAKGWDEFIKMERYAYGEYADHRDSPNSESILLKITQNLLERNYESHKFCSDKALTDISRHASSALNRRELYQIRYLQDCSITTDLVLGHQRKVLKCCLFSADWTPCRIDDRYKNLLCDTATARMNHALTRRAIATVDFQLRENKDSCALLGQQAKRIQQIVELRKETSETATLVFTVVTTIFLPATFVAGYFGMNTMDIRDTDATVERFWIVTSITLAVFLVITLPFAFRWRSMSTWLWDQYNKPRWAPMRWVRNKMEGSEEREKTKEE</sequence>
<dbReference type="GO" id="GO:0015087">
    <property type="term" value="F:cobalt ion transmembrane transporter activity"/>
    <property type="evidence" value="ECO:0007669"/>
    <property type="project" value="TreeGrafter"/>
</dbReference>
<feature type="region of interest" description="Disordered" evidence="5">
    <location>
        <begin position="402"/>
        <end position="443"/>
    </location>
</feature>
<evidence type="ECO:0000256" key="3">
    <source>
        <dbReference type="ARBA" id="ARBA00022989"/>
    </source>
</evidence>
<accession>A0A3N4HZ09</accession>
<dbReference type="SUPFAM" id="SSF144083">
    <property type="entry name" value="Magnesium transport protein CorA, transmembrane region"/>
    <property type="match status" value="1"/>
</dbReference>
<gene>
    <name evidence="7" type="ORF">BJ508DRAFT_328672</name>
</gene>
<keyword evidence="8" id="KW-1185">Reference proteome</keyword>
<comment type="subcellular location">
    <subcellularLocation>
        <location evidence="1">Cell membrane</location>
        <topology evidence="1">Multi-pass membrane protein</topology>
    </subcellularLocation>
</comment>
<organism evidence="7 8">
    <name type="scientific">Ascobolus immersus RN42</name>
    <dbReference type="NCBI Taxonomy" id="1160509"/>
    <lineage>
        <taxon>Eukaryota</taxon>
        <taxon>Fungi</taxon>
        <taxon>Dikarya</taxon>
        <taxon>Ascomycota</taxon>
        <taxon>Pezizomycotina</taxon>
        <taxon>Pezizomycetes</taxon>
        <taxon>Pezizales</taxon>
        <taxon>Ascobolaceae</taxon>
        <taxon>Ascobolus</taxon>
    </lineage>
</organism>
<dbReference type="PANTHER" id="PTHR46494">
    <property type="entry name" value="CORA FAMILY METAL ION TRANSPORTER (EUROFUNG)"/>
    <property type="match status" value="1"/>
</dbReference>
<feature type="transmembrane region" description="Helical" evidence="6">
    <location>
        <begin position="696"/>
        <end position="716"/>
    </location>
</feature>
<evidence type="ECO:0000256" key="5">
    <source>
        <dbReference type="SAM" id="MobiDB-lite"/>
    </source>
</evidence>
<dbReference type="GO" id="GO:0005886">
    <property type="term" value="C:plasma membrane"/>
    <property type="evidence" value="ECO:0007669"/>
    <property type="project" value="UniProtKB-SubCell"/>
</dbReference>
<protein>
    <recommendedName>
        <fullName evidence="9">Cora-domain-containing protein</fullName>
    </recommendedName>
</protein>
<dbReference type="AlphaFoldDB" id="A0A3N4HZ09"/>
<dbReference type="GO" id="GO:0000287">
    <property type="term" value="F:magnesium ion binding"/>
    <property type="evidence" value="ECO:0007669"/>
    <property type="project" value="TreeGrafter"/>
</dbReference>
<reference evidence="7 8" key="1">
    <citation type="journal article" date="2018" name="Nat. Ecol. Evol.">
        <title>Pezizomycetes genomes reveal the molecular basis of ectomycorrhizal truffle lifestyle.</title>
        <authorList>
            <person name="Murat C."/>
            <person name="Payen T."/>
            <person name="Noel B."/>
            <person name="Kuo A."/>
            <person name="Morin E."/>
            <person name="Chen J."/>
            <person name="Kohler A."/>
            <person name="Krizsan K."/>
            <person name="Balestrini R."/>
            <person name="Da Silva C."/>
            <person name="Montanini B."/>
            <person name="Hainaut M."/>
            <person name="Levati E."/>
            <person name="Barry K.W."/>
            <person name="Belfiori B."/>
            <person name="Cichocki N."/>
            <person name="Clum A."/>
            <person name="Dockter R.B."/>
            <person name="Fauchery L."/>
            <person name="Guy J."/>
            <person name="Iotti M."/>
            <person name="Le Tacon F."/>
            <person name="Lindquist E.A."/>
            <person name="Lipzen A."/>
            <person name="Malagnac F."/>
            <person name="Mello A."/>
            <person name="Molinier V."/>
            <person name="Miyauchi S."/>
            <person name="Poulain J."/>
            <person name="Riccioni C."/>
            <person name="Rubini A."/>
            <person name="Sitrit Y."/>
            <person name="Splivallo R."/>
            <person name="Traeger S."/>
            <person name="Wang M."/>
            <person name="Zifcakova L."/>
            <person name="Wipf D."/>
            <person name="Zambonelli A."/>
            <person name="Paolocci F."/>
            <person name="Nowrousian M."/>
            <person name="Ottonello S."/>
            <person name="Baldrian P."/>
            <person name="Spatafora J.W."/>
            <person name="Henrissat B."/>
            <person name="Nagy L.G."/>
            <person name="Aury J.M."/>
            <person name="Wincker P."/>
            <person name="Grigoriev I.V."/>
            <person name="Bonfante P."/>
            <person name="Martin F.M."/>
        </authorList>
    </citation>
    <scope>NUCLEOTIDE SEQUENCE [LARGE SCALE GENOMIC DNA]</scope>
    <source>
        <strain evidence="7 8">RN42</strain>
    </source>
</reference>
<evidence type="ECO:0000256" key="2">
    <source>
        <dbReference type="ARBA" id="ARBA00022692"/>
    </source>
</evidence>
<dbReference type="Pfam" id="PF01544">
    <property type="entry name" value="CorA"/>
    <property type="match status" value="1"/>
</dbReference>
<dbReference type="Proteomes" id="UP000275078">
    <property type="component" value="Unassembled WGS sequence"/>
</dbReference>
<dbReference type="GO" id="GO:0015095">
    <property type="term" value="F:magnesium ion transmembrane transporter activity"/>
    <property type="evidence" value="ECO:0007669"/>
    <property type="project" value="TreeGrafter"/>
</dbReference>
<feature type="compositionally biased region" description="Polar residues" evidence="5">
    <location>
        <begin position="429"/>
        <end position="443"/>
    </location>
</feature>
<dbReference type="GO" id="GO:0050897">
    <property type="term" value="F:cobalt ion binding"/>
    <property type="evidence" value="ECO:0007669"/>
    <property type="project" value="TreeGrafter"/>
</dbReference>
<dbReference type="PANTHER" id="PTHR46494:SF1">
    <property type="entry name" value="CORA FAMILY METAL ION TRANSPORTER (EUROFUNG)"/>
    <property type="match status" value="1"/>
</dbReference>
<dbReference type="EMBL" id="ML119703">
    <property type="protein sequence ID" value="RPA79105.1"/>
    <property type="molecule type" value="Genomic_DNA"/>
</dbReference>
<evidence type="ECO:0000313" key="7">
    <source>
        <dbReference type="EMBL" id="RPA79105.1"/>
    </source>
</evidence>
<keyword evidence="4 6" id="KW-0472">Membrane</keyword>
<feature type="transmembrane region" description="Helical" evidence="6">
    <location>
        <begin position="660"/>
        <end position="681"/>
    </location>
</feature>
<evidence type="ECO:0000256" key="4">
    <source>
        <dbReference type="ARBA" id="ARBA00023136"/>
    </source>
</evidence>
<name>A0A3N4HZ09_ASCIM</name>
<dbReference type="Gene3D" id="1.20.58.340">
    <property type="entry name" value="Magnesium transport protein CorA, transmembrane region"/>
    <property type="match status" value="1"/>
</dbReference>
<dbReference type="InterPro" id="IPR045863">
    <property type="entry name" value="CorA_TM1_TM2"/>
</dbReference>